<comment type="caution">
    <text evidence="1">The sequence shown here is derived from an EMBL/GenBank/DDBJ whole genome shotgun (WGS) entry which is preliminary data.</text>
</comment>
<dbReference type="Proteomes" id="UP000436088">
    <property type="component" value="Unassembled WGS sequence"/>
</dbReference>
<evidence type="ECO:0000313" key="1">
    <source>
        <dbReference type="EMBL" id="KAE8675402.1"/>
    </source>
</evidence>
<dbReference type="AlphaFoldDB" id="A0A6A2XIQ2"/>
<keyword evidence="2" id="KW-1185">Reference proteome</keyword>
<protein>
    <submittedName>
        <fullName evidence="1">Copper chaperone-related family protein</fullName>
    </submittedName>
</protein>
<accession>A0A6A2XIQ2</accession>
<reference evidence="1" key="1">
    <citation type="submission" date="2019-09" db="EMBL/GenBank/DDBJ databases">
        <title>Draft genome information of white flower Hibiscus syriacus.</title>
        <authorList>
            <person name="Kim Y.-M."/>
        </authorList>
    </citation>
    <scope>NUCLEOTIDE SEQUENCE [LARGE SCALE GENOMIC DNA]</scope>
    <source>
        <strain evidence="1">YM2019G1</strain>
    </source>
</reference>
<sequence>MQVPPSLSLTGDLRFLLFRLSNPQRCRTKRVKTWIFTSPGNVLPPIGSSPRRIMLPSKSTSDIWMSLADTPAHSPLLLFVDLSVLSQCSRLKT</sequence>
<evidence type="ECO:0000313" key="2">
    <source>
        <dbReference type="Proteomes" id="UP000436088"/>
    </source>
</evidence>
<name>A0A6A2XIQ2_HIBSY</name>
<organism evidence="1 2">
    <name type="scientific">Hibiscus syriacus</name>
    <name type="common">Rose of Sharon</name>
    <dbReference type="NCBI Taxonomy" id="106335"/>
    <lineage>
        <taxon>Eukaryota</taxon>
        <taxon>Viridiplantae</taxon>
        <taxon>Streptophyta</taxon>
        <taxon>Embryophyta</taxon>
        <taxon>Tracheophyta</taxon>
        <taxon>Spermatophyta</taxon>
        <taxon>Magnoliopsida</taxon>
        <taxon>eudicotyledons</taxon>
        <taxon>Gunneridae</taxon>
        <taxon>Pentapetalae</taxon>
        <taxon>rosids</taxon>
        <taxon>malvids</taxon>
        <taxon>Malvales</taxon>
        <taxon>Malvaceae</taxon>
        <taxon>Malvoideae</taxon>
        <taxon>Hibiscus</taxon>
    </lineage>
</organism>
<gene>
    <name evidence="1" type="ORF">F3Y22_tig00111671pilonHSYRG00111</name>
</gene>
<proteinExistence type="predicted"/>
<dbReference type="EMBL" id="VEPZ02001401">
    <property type="protein sequence ID" value="KAE8675402.1"/>
    <property type="molecule type" value="Genomic_DNA"/>
</dbReference>